<feature type="region of interest" description="Disordered" evidence="2">
    <location>
        <begin position="905"/>
        <end position="1038"/>
    </location>
</feature>
<proteinExistence type="predicted"/>
<dbReference type="InterPro" id="IPR002110">
    <property type="entry name" value="Ankyrin_rpt"/>
</dbReference>
<dbReference type="PROSITE" id="PS50106">
    <property type="entry name" value="PDZ"/>
    <property type="match status" value="1"/>
</dbReference>
<dbReference type="PROSITE" id="PS50297">
    <property type="entry name" value="ANK_REP_REGION"/>
    <property type="match status" value="2"/>
</dbReference>
<evidence type="ECO:0000313" key="4">
    <source>
        <dbReference type="EMBL" id="VDN95868.1"/>
    </source>
</evidence>
<dbReference type="Pfam" id="PF16511">
    <property type="entry name" value="FERM_f0"/>
    <property type="match status" value="1"/>
</dbReference>
<dbReference type="GO" id="GO:0014069">
    <property type="term" value="C:postsynaptic density"/>
    <property type="evidence" value="ECO:0007669"/>
    <property type="project" value="TreeGrafter"/>
</dbReference>
<dbReference type="Pfam" id="PF12796">
    <property type="entry name" value="Ank_2"/>
    <property type="match status" value="2"/>
</dbReference>
<sequence>MCDSDSELSISMNENANDNEDGSIGLAVIKISVPSVNIEKVYNFIPSDVISDVKDSIIKDLNLEFRDILNYGLFLPPTDGKAGKFLQEDRQLKEYPFTSSVGYFELKYKQRIYRNLPVNVSKLRKINSKATLRQFLSHVRFGELDKINKLLDKGVDPNFQNRDDGETPLTVAVRLPKPKSIIMALVAGGAHLDFRSADSCTPLHKAAINGNYEAIMVLLDLGQSPNVRDSNGLTPLYHCILNDTSAMCVERLLYDHSILGVVDGAGMQEIHQACRFGRGQHLEQLIAYGADINSQTTFDGNTPLHFCAYNGQESCARLLLFRGANRTLKNRAGHTAQQEAILANHSTTAALIWDFQDKDVVPLRGSPKYNQRRRQNSVSRTLGQRCASLGRLSGSYMSMETSKSNTLNPRRPPLANAIADFAINGHEKPPLASGTSLYGDGGCKFEFFSYAERPCSHSTNGRFSEEGRKMLRGIRQNSLPASQSLLPNGNLTIGSYQQNRSALNTQNGLSPYRDNSDTMSIRSYASSVGGRYSETRTLSTSSSRFNTLREGRGGILSVDTKFLPRVIVLQKGQRGFGFVVQSKKATRGIFVPTEEIPSLHYLGHVEENNVAHRANLLPHDYILEVNGDDVATLSHQEVVEMIRDSGDMLSLKVVTLPPEDDQQFDFQEDNMEVFQNDIPGDNFQYSTLGRRTNENNDFISQSIVPMSLRSVNNGSSSNRQLDIANEIASHDINNGFSTIRRSNALGQKSFCKEVPDSADYHQGQSFATMPPKPFPNGNGYSSNVTENYSNAGTLRKSKAQTTNGFPPLPTKAPPVPSPAPPPPPPPPPPSSNGSSTIRSNNGHPTATAMSADKNGFTRRPAFPTSQKKSAESQESTPSPPTLFRASNGAVNPLLASVLAKLEASEDPDDLVFNPEPPKPEFTRPAPAFSFEDNLKAAIARRRKQMDQSRESSESEDDLIGTRSMNEGLNTHQMSTPPSQLSNQPPKPPNANTLDGPRRALPSNRFEFLGGTHSKMGHSGVPQPPPPPHPPSHSSNWTT</sequence>
<feature type="compositionally biased region" description="Polar residues" evidence="2">
    <location>
        <begin position="962"/>
        <end position="983"/>
    </location>
</feature>
<evidence type="ECO:0000256" key="2">
    <source>
        <dbReference type="SAM" id="MobiDB-lite"/>
    </source>
</evidence>
<dbReference type="Gene3D" id="3.10.20.90">
    <property type="entry name" value="Phosphatidylinositol 3-kinase Catalytic Subunit, Chain A, domain 1"/>
    <property type="match status" value="1"/>
</dbReference>
<dbReference type="PROSITE" id="PS50088">
    <property type="entry name" value="ANK_REPEAT"/>
    <property type="match status" value="4"/>
</dbReference>
<feature type="repeat" description="ANK" evidence="1">
    <location>
        <begin position="198"/>
        <end position="230"/>
    </location>
</feature>
<feature type="compositionally biased region" description="Pro residues" evidence="2">
    <location>
        <begin position="806"/>
        <end position="830"/>
    </location>
</feature>
<keyword evidence="5" id="KW-1185">Reference proteome</keyword>
<dbReference type="Gene3D" id="1.25.40.20">
    <property type="entry name" value="Ankyrin repeat-containing domain"/>
    <property type="match status" value="2"/>
</dbReference>
<dbReference type="Gene3D" id="2.30.42.10">
    <property type="match status" value="1"/>
</dbReference>
<dbReference type="InterPro" id="IPR001478">
    <property type="entry name" value="PDZ"/>
</dbReference>
<dbReference type="InterPro" id="IPR032425">
    <property type="entry name" value="FERM_f0"/>
</dbReference>
<dbReference type="GO" id="GO:0030160">
    <property type="term" value="F:synaptic receptor adaptor activity"/>
    <property type="evidence" value="ECO:0007669"/>
    <property type="project" value="TreeGrafter"/>
</dbReference>
<dbReference type="SMART" id="SM00228">
    <property type="entry name" value="PDZ"/>
    <property type="match status" value="1"/>
</dbReference>
<feature type="repeat" description="ANK" evidence="1">
    <location>
        <begin position="265"/>
        <end position="297"/>
    </location>
</feature>
<feature type="compositionally biased region" description="Pro residues" evidence="2">
    <location>
        <begin position="1021"/>
        <end position="1030"/>
    </location>
</feature>
<organism evidence="6">
    <name type="scientific">Rodentolepis nana</name>
    <name type="common">Dwarf tapeworm</name>
    <name type="synonym">Hymenolepis nana</name>
    <dbReference type="NCBI Taxonomy" id="102285"/>
    <lineage>
        <taxon>Eukaryota</taxon>
        <taxon>Metazoa</taxon>
        <taxon>Spiralia</taxon>
        <taxon>Lophotrochozoa</taxon>
        <taxon>Platyhelminthes</taxon>
        <taxon>Cestoda</taxon>
        <taxon>Eucestoda</taxon>
        <taxon>Cyclophyllidea</taxon>
        <taxon>Hymenolepididae</taxon>
        <taxon>Rodentolepis</taxon>
    </lineage>
</organism>
<dbReference type="AlphaFoldDB" id="A0A158QGF4"/>
<reference evidence="6" key="1">
    <citation type="submission" date="2016-04" db="UniProtKB">
        <authorList>
            <consortium name="WormBaseParasite"/>
        </authorList>
    </citation>
    <scope>IDENTIFICATION</scope>
</reference>
<dbReference type="OrthoDB" id="445896at2759"/>
<dbReference type="CDD" id="cd17091">
    <property type="entry name" value="FERM_F0_SHANK"/>
    <property type="match status" value="1"/>
</dbReference>
<name>A0A158QGF4_RODNA</name>
<dbReference type="PANTHER" id="PTHR24135">
    <property type="entry name" value="SH3 AND MULTIPLE ANKYRIN REPEAT DOMAINS PROTEIN"/>
    <property type="match status" value="1"/>
</dbReference>
<reference evidence="4 5" key="2">
    <citation type="submission" date="2018-11" db="EMBL/GenBank/DDBJ databases">
        <authorList>
            <consortium name="Pathogen Informatics"/>
        </authorList>
    </citation>
    <scope>NUCLEOTIDE SEQUENCE [LARGE SCALE GENOMIC DNA]</scope>
</reference>
<gene>
    <name evidence="4" type="ORF">HNAJ_LOCUS9</name>
</gene>
<evidence type="ECO:0000313" key="5">
    <source>
        <dbReference type="Proteomes" id="UP000278807"/>
    </source>
</evidence>
<feature type="repeat" description="ANK" evidence="1">
    <location>
        <begin position="164"/>
        <end position="197"/>
    </location>
</feature>
<dbReference type="GO" id="GO:0043197">
    <property type="term" value="C:dendritic spine"/>
    <property type="evidence" value="ECO:0007669"/>
    <property type="project" value="TreeGrafter"/>
</dbReference>
<dbReference type="STRING" id="102285.A0A158QGF4"/>
<dbReference type="Pfam" id="PF00595">
    <property type="entry name" value="PDZ"/>
    <property type="match status" value="1"/>
</dbReference>
<dbReference type="InterPro" id="IPR051569">
    <property type="entry name" value="SHANK"/>
</dbReference>
<feature type="compositionally biased region" description="Polar residues" evidence="2">
    <location>
        <begin position="831"/>
        <end position="848"/>
    </location>
</feature>
<protein>
    <submittedName>
        <fullName evidence="6">PDZ domain-containing protein</fullName>
    </submittedName>
</protein>
<dbReference type="Proteomes" id="UP000278807">
    <property type="component" value="Unassembled WGS sequence"/>
</dbReference>
<dbReference type="SUPFAM" id="SSF48403">
    <property type="entry name" value="Ankyrin repeat"/>
    <property type="match status" value="1"/>
</dbReference>
<dbReference type="EMBL" id="UZAE01000002">
    <property type="protein sequence ID" value="VDN95868.1"/>
    <property type="molecule type" value="Genomic_DNA"/>
</dbReference>
<dbReference type="InterPro" id="IPR036034">
    <property type="entry name" value="PDZ_sf"/>
</dbReference>
<feature type="domain" description="PDZ" evidence="3">
    <location>
        <begin position="566"/>
        <end position="657"/>
    </location>
</feature>
<feature type="compositionally biased region" description="Polar residues" evidence="2">
    <location>
        <begin position="778"/>
        <end position="792"/>
    </location>
</feature>
<dbReference type="PANTHER" id="PTHR24135:SF28">
    <property type="entry name" value="LD13733P"/>
    <property type="match status" value="1"/>
</dbReference>
<evidence type="ECO:0000256" key="1">
    <source>
        <dbReference type="PROSITE-ProRule" id="PRU00023"/>
    </source>
</evidence>
<dbReference type="GO" id="GO:0035255">
    <property type="term" value="F:ionotropic glutamate receptor binding"/>
    <property type="evidence" value="ECO:0007669"/>
    <property type="project" value="TreeGrafter"/>
</dbReference>
<feature type="repeat" description="ANK" evidence="1">
    <location>
        <begin position="299"/>
        <end position="331"/>
    </location>
</feature>
<evidence type="ECO:0000313" key="6">
    <source>
        <dbReference type="WBParaSite" id="HNAJ_0000000801-mRNA-1"/>
    </source>
</evidence>
<dbReference type="WBParaSite" id="HNAJ_0000000801-mRNA-1">
    <property type="protein sequence ID" value="HNAJ_0000000801-mRNA-1"/>
    <property type="gene ID" value="HNAJ_0000000801"/>
</dbReference>
<accession>A0A158QGF4</accession>
<feature type="compositionally biased region" description="Polar residues" evidence="2">
    <location>
        <begin position="863"/>
        <end position="876"/>
    </location>
</feature>
<evidence type="ECO:0000259" key="3">
    <source>
        <dbReference type="PROSITE" id="PS50106"/>
    </source>
</evidence>
<dbReference type="SUPFAM" id="SSF50156">
    <property type="entry name" value="PDZ domain-like"/>
    <property type="match status" value="1"/>
</dbReference>
<dbReference type="GO" id="GO:0045211">
    <property type="term" value="C:postsynaptic membrane"/>
    <property type="evidence" value="ECO:0007669"/>
    <property type="project" value="TreeGrafter"/>
</dbReference>
<feature type="region of interest" description="Disordered" evidence="2">
    <location>
        <begin position="761"/>
        <end position="887"/>
    </location>
</feature>
<keyword evidence="1" id="KW-0040">ANK repeat</keyword>
<dbReference type="InterPro" id="IPR036770">
    <property type="entry name" value="Ankyrin_rpt-contain_sf"/>
</dbReference>
<dbReference type="SMART" id="SM00248">
    <property type="entry name" value="ANK"/>
    <property type="match status" value="5"/>
</dbReference>